<dbReference type="PANTHER" id="PTHR45699">
    <property type="entry name" value="60S ACIDIC RIBOSOMAL PROTEIN P0"/>
    <property type="match status" value="1"/>
</dbReference>
<keyword evidence="6" id="KW-1185">Reference proteome</keyword>
<dbReference type="GO" id="GO:0000027">
    <property type="term" value="P:ribosomal large subunit assembly"/>
    <property type="evidence" value="ECO:0007669"/>
    <property type="project" value="TreeGrafter"/>
</dbReference>
<reference evidence="5 6" key="1">
    <citation type="submission" date="2019-09" db="EMBL/GenBank/DDBJ databases">
        <title>A chromosome-level genome assembly of the Chinese tupelo Nyssa sinensis.</title>
        <authorList>
            <person name="Yang X."/>
            <person name="Kang M."/>
            <person name="Yang Y."/>
            <person name="Xiong H."/>
            <person name="Wang M."/>
            <person name="Zhang Z."/>
            <person name="Wang Z."/>
            <person name="Wu H."/>
            <person name="Ma T."/>
            <person name="Liu J."/>
            <person name="Xi Z."/>
        </authorList>
    </citation>
    <scope>NUCLEOTIDE SEQUENCE [LARGE SCALE GENOMIC DNA]</scope>
    <source>
        <strain evidence="5">J267</strain>
        <tissue evidence="5">Leaf</tissue>
    </source>
</reference>
<dbReference type="GO" id="GO:0003735">
    <property type="term" value="F:structural constituent of ribosome"/>
    <property type="evidence" value="ECO:0007669"/>
    <property type="project" value="TreeGrafter"/>
</dbReference>
<dbReference type="AlphaFoldDB" id="A0A5J5BNM4"/>
<feature type="transmembrane region" description="Helical" evidence="4">
    <location>
        <begin position="36"/>
        <end position="58"/>
    </location>
</feature>
<accession>A0A5J5BNM4</accession>
<evidence type="ECO:0000256" key="2">
    <source>
        <dbReference type="ARBA" id="ARBA00022980"/>
    </source>
</evidence>
<keyword evidence="2" id="KW-0689">Ribosomal protein</keyword>
<dbReference type="GO" id="GO:0022625">
    <property type="term" value="C:cytosolic large ribosomal subunit"/>
    <property type="evidence" value="ECO:0007669"/>
    <property type="project" value="TreeGrafter"/>
</dbReference>
<dbReference type="OrthoDB" id="1714674at2759"/>
<evidence type="ECO:0000256" key="3">
    <source>
        <dbReference type="ARBA" id="ARBA00023274"/>
    </source>
</evidence>
<protein>
    <submittedName>
        <fullName evidence="5">Uncharacterized protein</fullName>
    </submittedName>
</protein>
<name>A0A5J5BNM4_9ASTE</name>
<evidence type="ECO:0000256" key="4">
    <source>
        <dbReference type="SAM" id="Phobius"/>
    </source>
</evidence>
<comment type="similarity">
    <text evidence="1">Belongs to the universal ribosomal protein uL10 family.</text>
</comment>
<keyword evidence="4" id="KW-1133">Transmembrane helix</keyword>
<evidence type="ECO:0000256" key="1">
    <source>
        <dbReference type="ARBA" id="ARBA00008889"/>
    </source>
</evidence>
<organism evidence="5 6">
    <name type="scientific">Nyssa sinensis</name>
    <dbReference type="NCBI Taxonomy" id="561372"/>
    <lineage>
        <taxon>Eukaryota</taxon>
        <taxon>Viridiplantae</taxon>
        <taxon>Streptophyta</taxon>
        <taxon>Embryophyta</taxon>
        <taxon>Tracheophyta</taxon>
        <taxon>Spermatophyta</taxon>
        <taxon>Magnoliopsida</taxon>
        <taxon>eudicotyledons</taxon>
        <taxon>Gunneridae</taxon>
        <taxon>Pentapetalae</taxon>
        <taxon>asterids</taxon>
        <taxon>Cornales</taxon>
        <taxon>Nyssaceae</taxon>
        <taxon>Nyssa</taxon>
    </lineage>
</organism>
<sequence>MFINAYKNVLSVAVTSEYSFPQAEKVKEFLKDPTKFAVAVAAPVAAAEFWDCSCRLLLRRKKKKKKRKVMMT</sequence>
<dbReference type="EMBL" id="CM018034">
    <property type="protein sequence ID" value="KAA8543750.1"/>
    <property type="molecule type" value="Genomic_DNA"/>
</dbReference>
<evidence type="ECO:0000313" key="5">
    <source>
        <dbReference type="EMBL" id="KAA8543750.1"/>
    </source>
</evidence>
<keyword evidence="4" id="KW-0472">Membrane</keyword>
<dbReference type="Proteomes" id="UP000325577">
    <property type="component" value="Linkage Group LG11"/>
</dbReference>
<keyword evidence="3" id="KW-0687">Ribonucleoprotein</keyword>
<dbReference type="PANTHER" id="PTHR45699:SF3">
    <property type="entry name" value="LARGE RIBOSOMAL SUBUNIT PROTEIN UL10"/>
    <property type="match status" value="1"/>
</dbReference>
<evidence type="ECO:0000313" key="6">
    <source>
        <dbReference type="Proteomes" id="UP000325577"/>
    </source>
</evidence>
<keyword evidence="4" id="KW-0812">Transmembrane</keyword>
<dbReference type="GO" id="GO:0070180">
    <property type="term" value="F:large ribosomal subunit rRNA binding"/>
    <property type="evidence" value="ECO:0007669"/>
    <property type="project" value="TreeGrafter"/>
</dbReference>
<dbReference type="Pfam" id="PF00428">
    <property type="entry name" value="Ribosomal_60s"/>
    <property type="match status" value="1"/>
</dbReference>
<proteinExistence type="inferred from homology"/>
<dbReference type="GO" id="GO:0002181">
    <property type="term" value="P:cytoplasmic translation"/>
    <property type="evidence" value="ECO:0007669"/>
    <property type="project" value="TreeGrafter"/>
</dbReference>
<dbReference type="InterPro" id="IPR050323">
    <property type="entry name" value="Ribosomal_protein_uL10"/>
</dbReference>
<gene>
    <name evidence="5" type="ORF">F0562_022073</name>
</gene>